<reference evidence="1 2" key="1">
    <citation type="submission" date="2015-01" db="EMBL/GenBank/DDBJ databases">
        <title>Evolution of Trichinella species and genotypes.</title>
        <authorList>
            <person name="Korhonen P.K."/>
            <person name="Edoardo P."/>
            <person name="Giuseppe L.R."/>
            <person name="Gasser R.B."/>
        </authorList>
    </citation>
    <scope>NUCLEOTIDE SEQUENCE [LARGE SCALE GENOMIC DNA]</scope>
    <source>
        <strain evidence="1">ISS1980</strain>
    </source>
</reference>
<keyword evidence="2" id="KW-1185">Reference proteome</keyword>
<protein>
    <submittedName>
        <fullName evidence="1">Uncharacterized protein</fullName>
    </submittedName>
</protein>
<accession>A0A0V1M933</accession>
<evidence type="ECO:0000313" key="2">
    <source>
        <dbReference type="Proteomes" id="UP000054843"/>
    </source>
</evidence>
<organism evidence="1 2">
    <name type="scientific">Trichinella papuae</name>
    <dbReference type="NCBI Taxonomy" id="268474"/>
    <lineage>
        <taxon>Eukaryota</taxon>
        <taxon>Metazoa</taxon>
        <taxon>Ecdysozoa</taxon>
        <taxon>Nematoda</taxon>
        <taxon>Enoplea</taxon>
        <taxon>Dorylaimia</taxon>
        <taxon>Trichinellida</taxon>
        <taxon>Trichinellidae</taxon>
        <taxon>Trichinella</taxon>
    </lineage>
</organism>
<gene>
    <name evidence="1" type="ORF">T10_8152</name>
</gene>
<sequence>MNKKYFSHKRLQIFGNQKKSFSFHSMRQNQHEKLVIHCQIPGPRCSRDFTTIVCFNGTSELSV</sequence>
<dbReference type="Proteomes" id="UP000054843">
    <property type="component" value="Unassembled WGS sequence"/>
</dbReference>
<evidence type="ECO:0000313" key="1">
    <source>
        <dbReference type="EMBL" id="KRZ68227.1"/>
    </source>
</evidence>
<dbReference type="EMBL" id="JYDO01000171">
    <property type="protein sequence ID" value="KRZ68227.1"/>
    <property type="molecule type" value="Genomic_DNA"/>
</dbReference>
<proteinExistence type="predicted"/>
<comment type="caution">
    <text evidence="1">The sequence shown here is derived from an EMBL/GenBank/DDBJ whole genome shotgun (WGS) entry which is preliminary data.</text>
</comment>
<name>A0A0V1M933_9BILA</name>
<dbReference type="AlphaFoldDB" id="A0A0V1M933"/>